<name>A0A7S2EGN0_TRICV</name>
<feature type="repeat" description="Solcar" evidence="9">
    <location>
        <begin position="339"/>
        <end position="465"/>
    </location>
</feature>
<gene>
    <name evidence="12" type="ORF">OSIN01602_LOCUS8196</name>
</gene>
<dbReference type="Gene3D" id="1.50.40.10">
    <property type="entry name" value="Mitochondrial carrier domain"/>
    <property type="match status" value="2"/>
</dbReference>
<evidence type="ECO:0008006" key="13">
    <source>
        <dbReference type="Google" id="ProtNLM"/>
    </source>
</evidence>
<dbReference type="Pfam" id="PF00153">
    <property type="entry name" value="Mito_carr"/>
    <property type="match status" value="4"/>
</dbReference>
<feature type="region of interest" description="Disordered" evidence="11">
    <location>
        <begin position="98"/>
        <end position="133"/>
    </location>
</feature>
<dbReference type="EMBL" id="HBGO01014511">
    <property type="protein sequence ID" value="CAD9335543.1"/>
    <property type="molecule type" value="Transcribed_RNA"/>
</dbReference>
<evidence type="ECO:0000313" key="12">
    <source>
        <dbReference type="EMBL" id="CAD9335543.1"/>
    </source>
</evidence>
<dbReference type="PANTHER" id="PTHR45758">
    <property type="entry name" value="MITOFERRIN-1-RELATED"/>
    <property type="match status" value="1"/>
</dbReference>
<keyword evidence="8 9" id="KW-0472">Membrane</keyword>
<dbReference type="PANTHER" id="PTHR45758:SF4">
    <property type="entry name" value="MITOFERRIN-1"/>
    <property type="match status" value="1"/>
</dbReference>
<reference evidence="12" key="1">
    <citation type="submission" date="2021-01" db="EMBL/GenBank/DDBJ databases">
        <authorList>
            <person name="Corre E."/>
            <person name="Pelletier E."/>
            <person name="Niang G."/>
            <person name="Scheremetjew M."/>
            <person name="Finn R."/>
            <person name="Kale V."/>
            <person name="Holt S."/>
            <person name="Cochrane G."/>
            <person name="Meng A."/>
            <person name="Brown T."/>
            <person name="Cohen L."/>
        </authorList>
    </citation>
    <scope>NUCLEOTIDE SEQUENCE</scope>
    <source>
        <strain evidence="12">Grunow 1884</strain>
    </source>
</reference>
<evidence type="ECO:0000256" key="7">
    <source>
        <dbReference type="ARBA" id="ARBA00023128"/>
    </source>
</evidence>
<feature type="compositionally biased region" description="Low complexity" evidence="11">
    <location>
        <begin position="118"/>
        <end position="130"/>
    </location>
</feature>
<dbReference type="InterPro" id="IPR002067">
    <property type="entry name" value="MCP"/>
</dbReference>
<dbReference type="PRINTS" id="PR00926">
    <property type="entry name" value="MITOCARRIER"/>
</dbReference>
<evidence type="ECO:0000256" key="10">
    <source>
        <dbReference type="RuleBase" id="RU000488"/>
    </source>
</evidence>
<sequence>MVAEMQHQQHVEEEDDLDLEWEEWDGKSPYLHHCIAGSLAGVAEHTLLYPVDTVKTHMQSYCANCPVPAAQSAREAAAAAGGQSAKAAVAAAAASSQHQQHAASVRPAAKPALHHTRASASSAAASSSTAPHGMWRTMTDLVRHGRPTGSTRPAASLASSASTTAVTVEGAAAATAAAATEAAGATAQRGVLRLWRGVQTMAVGCVPAHALYFSSYEAVKSLFLEGERRRLHDATPGQQPPPQQQLHLGPVGSATAGATAAFCHDLVMTPLDTIKQRLQLGHYDGMAHGLRRVLADEGAAGLYRSFPITLLTNLPYGAVMVTTNEFLRDALRDKESSQLSIGTTMAAGCGAGTVAAAVTTPLDRIKTRLQTQRLGTAIAMQAAASAASSQCDGAPLTGGCPKARAQAAMLRGELTPKYANLGEAARSIVAEEGMGGLARGMVPRVLSHAPAVAISWTTYEAAKRWLAASLN</sequence>
<keyword evidence="5" id="KW-0677">Repeat</keyword>
<dbReference type="InterPro" id="IPR018108">
    <property type="entry name" value="MCP_transmembrane"/>
</dbReference>
<dbReference type="InterPro" id="IPR023395">
    <property type="entry name" value="MCP_dom_sf"/>
</dbReference>
<dbReference type="AlphaFoldDB" id="A0A7S2EGN0"/>
<accession>A0A7S2EGN0</accession>
<keyword evidence="4 9" id="KW-0812">Transmembrane</keyword>
<evidence type="ECO:0000256" key="11">
    <source>
        <dbReference type="SAM" id="MobiDB-lite"/>
    </source>
</evidence>
<protein>
    <recommendedName>
        <fullName evidence="13">Mitochondrial carrier protein</fullName>
    </recommendedName>
</protein>
<comment type="similarity">
    <text evidence="2 10">Belongs to the mitochondrial carrier (TC 2.A.29) family.</text>
</comment>
<proteinExistence type="inferred from homology"/>
<keyword evidence="7" id="KW-0496">Mitochondrion</keyword>
<evidence type="ECO:0000256" key="6">
    <source>
        <dbReference type="ARBA" id="ARBA00022989"/>
    </source>
</evidence>
<keyword evidence="6" id="KW-1133">Transmembrane helix</keyword>
<evidence type="ECO:0000256" key="5">
    <source>
        <dbReference type="ARBA" id="ARBA00022737"/>
    </source>
</evidence>
<feature type="repeat" description="Solcar" evidence="9">
    <location>
        <begin position="248"/>
        <end position="330"/>
    </location>
</feature>
<dbReference type="GO" id="GO:0048250">
    <property type="term" value="P:iron import into the mitochondrion"/>
    <property type="evidence" value="ECO:0007669"/>
    <property type="project" value="TreeGrafter"/>
</dbReference>
<evidence type="ECO:0000256" key="3">
    <source>
        <dbReference type="ARBA" id="ARBA00022448"/>
    </source>
</evidence>
<evidence type="ECO:0000256" key="1">
    <source>
        <dbReference type="ARBA" id="ARBA00004225"/>
    </source>
</evidence>
<dbReference type="GO" id="GO:0031966">
    <property type="term" value="C:mitochondrial membrane"/>
    <property type="evidence" value="ECO:0007669"/>
    <property type="project" value="UniProtKB-SubCell"/>
</dbReference>
<dbReference type="GO" id="GO:0015093">
    <property type="term" value="F:ferrous iron transmembrane transporter activity"/>
    <property type="evidence" value="ECO:0007669"/>
    <property type="project" value="TreeGrafter"/>
</dbReference>
<comment type="subcellular location">
    <subcellularLocation>
        <location evidence="1">Mitochondrion membrane</location>
        <topology evidence="1">Multi-pass membrane protein</topology>
    </subcellularLocation>
</comment>
<organism evidence="12">
    <name type="scientific">Trieres chinensis</name>
    <name type="common">Marine centric diatom</name>
    <name type="synonym">Odontella sinensis</name>
    <dbReference type="NCBI Taxonomy" id="1514140"/>
    <lineage>
        <taxon>Eukaryota</taxon>
        <taxon>Sar</taxon>
        <taxon>Stramenopiles</taxon>
        <taxon>Ochrophyta</taxon>
        <taxon>Bacillariophyta</taxon>
        <taxon>Mediophyceae</taxon>
        <taxon>Biddulphiophycidae</taxon>
        <taxon>Eupodiscales</taxon>
        <taxon>Parodontellaceae</taxon>
        <taxon>Trieres</taxon>
    </lineage>
</organism>
<evidence type="ECO:0000256" key="9">
    <source>
        <dbReference type="PROSITE-ProRule" id="PRU00282"/>
    </source>
</evidence>
<dbReference type="SUPFAM" id="SSF103506">
    <property type="entry name" value="Mitochondrial carrier"/>
    <property type="match status" value="1"/>
</dbReference>
<dbReference type="PROSITE" id="PS50920">
    <property type="entry name" value="SOLCAR"/>
    <property type="match status" value="2"/>
</dbReference>
<keyword evidence="3 10" id="KW-0813">Transport</keyword>
<evidence type="ECO:0000256" key="8">
    <source>
        <dbReference type="ARBA" id="ARBA00023136"/>
    </source>
</evidence>
<evidence type="ECO:0000256" key="4">
    <source>
        <dbReference type="ARBA" id="ARBA00022692"/>
    </source>
</evidence>
<evidence type="ECO:0000256" key="2">
    <source>
        <dbReference type="ARBA" id="ARBA00006375"/>
    </source>
</evidence>